<name>A0ABM4D4F9_HYDVU</name>
<dbReference type="PANTHER" id="PTHR46241:SF1">
    <property type="entry name" value="OUTER DYNEIN ARM-DOCKING COMPLEX SUBUNIT 2"/>
    <property type="match status" value="1"/>
</dbReference>
<protein>
    <submittedName>
        <fullName evidence="3">Outer dynein arm-docking complex subunit 2 isoform X2</fullName>
    </submittedName>
</protein>
<dbReference type="InterPro" id="IPR000225">
    <property type="entry name" value="Armadillo"/>
</dbReference>
<sequence length="673" mass="76156">MSRSSSSLYMMSDDSQSDVEEIEHDKKYGSYEITPKYLQISKHLKIAKLSNETNTINALYKLEALIVGDKEKICVLRLEGVHLLVNLIKTDYQRTVIASLRVLKLLCTHYFIIDEVIKLEGLQCLVKLVGNYYRNRLKNLANKTLVILILEVLQLMSVSRRAKRLIRSFLGIPNLLRYLSTDTSFYFEKLLEHDSSISLVSSDISRTFMSAQGKRRSITVSLNSKRFQDIDVTDLRMIQLASNILWSCSESKSNVASLLSYDFLNIAIELLHLQICEIDLPIMGIINQCCVVEEFCNKAIKSNLIYHCVRCLRHKNHHVMQLVSLQTICKCVRNRVEVKDMVNKLGGLKVFMWIIDINENGKSSLLIATLNTLAQCLQGSTKNCTWFDSDDNLRRIFDLIIVNNNNKVIECCFEVLKEFLDVCIENSISLLKISDICIESLRLTCKNVIVAINEVLLVGMKNLEFKRTLLVKDVLPLVWSNMNSQSSDVVSTSADVLYNLIDDPNDTADSIRAIGGGLEILVNLMRSQTKEIIASVGNLVSKVALDDENRLVLVKFGILETILSQCKTNNLNVFKSICSCIVSFSLNVDSCAKLKGTIRYIGGWLHSSDLCAKYDAAHALFCLSFDKDNCIVMHNSGIFKHLVELMQRSDSESLQNECTRCVNNIKKYTPSVI</sequence>
<reference evidence="3" key="1">
    <citation type="submission" date="2025-08" db="UniProtKB">
        <authorList>
            <consortium name="RefSeq"/>
        </authorList>
    </citation>
    <scope>IDENTIFICATION</scope>
</reference>
<keyword evidence="2" id="KW-1185">Reference proteome</keyword>
<dbReference type="GeneID" id="100214254"/>
<dbReference type="SUPFAM" id="SSF48371">
    <property type="entry name" value="ARM repeat"/>
    <property type="match status" value="2"/>
</dbReference>
<organism evidence="2 3">
    <name type="scientific">Hydra vulgaris</name>
    <name type="common">Hydra</name>
    <name type="synonym">Hydra attenuata</name>
    <dbReference type="NCBI Taxonomy" id="6087"/>
    <lineage>
        <taxon>Eukaryota</taxon>
        <taxon>Metazoa</taxon>
        <taxon>Cnidaria</taxon>
        <taxon>Hydrozoa</taxon>
        <taxon>Hydroidolina</taxon>
        <taxon>Anthoathecata</taxon>
        <taxon>Aplanulata</taxon>
        <taxon>Hydridae</taxon>
        <taxon>Hydra</taxon>
    </lineage>
</organism>
<dbReference type="InterPro" id="IPR016024">
    <property type="entry name" value="ARM-type_fold"/>
</dbReference>
<proteinExistence type="predicted"/>
<feature type="repeat" description="ARM" evidence="1">
    <location>
        <begin position="516"/>
        <end position="558"/>
    </location>
</feature>
<evidence type="ECO:0000256" key="1">
    <source>
        <dbReference type="PROSITE-ProRule" id="PRU00259"/>
    </source>
</evidence>
<dbReference type="RefSeq" id="XP_065669173.1">
    <property type="nucleotide sequence ID" value="XM_065813101.1"/>
</dbReference>
<dbReference type="Gene3D" id="1.25.10.10">
    <property type="entry name" value="Leucine-rich Repeat Variant"/>
    <property type="match status" value="3"/>
</dbReference>
<dbReference type="Proteomes" id="UP001652625">
    <property type="component" value="Chromosome 12"/>
</dbReference>
<dbReference type="PANTHER" id="PTHR46241">
    <property type="entry name" value="ARMADILLO REPEAT-CONTAINING PROTEIN 4 ARMC4"/>
    <property type="match status" value="1"/>
</dbReference>
<evidence type="ECO:0000313" key="2">
    <source>
        <dbReference type="Proteomes" id="UP001652625"/>
    </source>
</evidence>
<accession>A0ABM4D4F9</accession>
<dbReference type="InterPro" id="IPR011989">
    <property type="entry name" value="ARM-like"/>
</dbReference>
<dbReference type="SMART" id="SM00185">
    <property type="entry name" value="ARM"/>
    <property type="match status" value="5"/>
</dbReference>
<gene>
    <name evidence="3" type="primary">LOC100214254</name>
</gene>
<evidence type="ECO:0000313" key="3">
    <source>
        <dbReference type="RefSeq" id="XP_065669173.1"/>
    </source>
</evidence>
<dbReference type="PROSITE" id="PS50176">
    <property type="entry name" value="ARM_REPEAT"/>
    <property type="match status" value="1"/>
</dbReference>